<name>A0A8K1CAZ6_PYTOL</name>
<dbReference type="OrthoDB" id="128190at2759"/>
<reference evidence="1" key="1">
    <citation type="submission" date="2019-03" db="EMBL/GenBank/DDBJ databases">
        <title>Long read genome sequence of the mycoparasitic Pythium oligandrum ATCC 38472 isolated from sugarbeet rhizosphere.</title>
        <authorList>
            <person name="Gaulin E."/>
        </authorList>
    </citation>
    <scope>NUCLEOTIDE SEQUENCE</scope>
    <source>
        <strain evidence="1">ATCC 38472_TT</strain>
    </source>
</reference>
<accession>A0A8K1CAZ6</accession>
<organism evidence="1 2">
    <name type="scientific">Pythium oligandrum</name>
    <name type="common">Mycoparasitic fungus</name>
    <dbReference type="NCBI Taxonomy" id="41045"/>
    <lineage>
        <taxon>Eukaryota</taxon>
        <taxon>Sar</taxon>
        <taxon>Stramenopiles</taxon>
        <taxon>Oomycota</taxon>
        <taxon>Peronosporomycetes</taxon>
        <taxon>Pythiales</taxon>
        <taxon>Pythiaceae</taxon>
        <taxon>Pythium</taxon>
    </lineage>
</organism>
<dbReference type="Proteomes" id="UP000794436">
    <property type="component" value="Unassembled WGS sequence"/>
</dbReference>
<keyword evidence="2" id="KW-1185">Reference proteome</keyword>
<gene>
    <name evidence="1" type="ORF">Poli38472_004926</name>
</gene>
<protein>
    <submittedName>
        <fullName evidence="1">Uncharacterized protein</fullName>
    </submittedName>
</protein>
<evidence type="ECO:0000313" key="2">
    <source>
        <dbReference type="Proteomes" id="UP000794436"/>
    </source>
</evidence>
<dbReference type="EMBL" id="SPLM01000109">
    <property type="protein sequence ID" value="TMW59857.1"/>
    <property type="molecule type" value="Genomic_DNA"/>
</dbReference>
<sequence>MDDLTRALVWKDIALRQRKLRPTTETEKEMLTSMVHGQTLVSQQLLHVLRFITLQEAHRESQLKTEMRRDIEPTEEQNRRLEELVVQVDRVFASECFQSAKLSFQDVRINDDGANGLLLDTSAGWVPPFSLDKVVDALWDTLKHMNGSRICKAIRMEMETKDGTLVGSFTLTSASTSGHIYASSTASALARRYRREDGSVSIVSTLNVHNTTARRNIVDAVIELILLQVEDSVVRKREMVEQLLLHS</sequence>
<evidence type="ECO:0000313" key="1">
    <source>
        <dbReference type="EMBL" id="TMW59857.1"/>
    </source>
</evidence>
<comment type="caution">
    <text evidence="1">The sequence shown here is derived from an EMBL/GenBank/DDBJ whole genome shotgun (WGS) entry which is preliminary data.</text>
</comment>
<dbReference type="AlphaFoldDB" id="A0A8K1CAZ6"/>
<proteinExistence type="predicted"/>